<gene>
    <name evidence="3" type="ORF">BLNAU_22245</name>
    <name evidence="4" type="ORF">BLNAU_22249</name>
</gene>
<evidence type="ECO:0000256" key="1">
    <source>
        <dbReference type="ARBA" id="ARBA00022741"/>
    </source>
</evidence>
<sequence>MVGGSGAGKTTFCIKCGAPASFRCGVHRLRPITDAPQSAQLIRNGHPFEIIDTQGTSITVTEDRAALEQTTHFLEKVPGVNLICYVVKITDNRATEAMRNTLRYIRNMFGRADVWSHMCVVVTHSERQSAIFSDYHEIFLTEFKRGLEDLIDAEFENERTDPIRLFFVDSKVGQMDPETESELDQLVEFAASLNPMPTTSLTVPDPLIRKVTHYEETNIVSEQTVQRYIQVTHAHGAVTSEPDGEVKTTVTETQFLTKREFYDPPDPAQPDQYCIVSEEREPEYSTKEEIIGATMLGKKFCMKRNDQYLRKWTQITWLDGTTSTRDVEEECLFQPQYVNDASSKEETLMDTVTKVLRLGGAFQEFIRPIAQLMADALSDDEDLE</sequence>
<proteinExistence type="predicted"/>
<dbReference type="InterPro" id="IPR027417">
    <property type="entry name" value="P-loop_NTPase"/>
</dbReference>
<keyword evidence="5" id="KW-1185">Reference proteome</keyword>
<organism evidence="3 5">
    <name type="scientific">Blattamonas nauphoetae</name>
    <dbReference type="NCBI Taxonomy" id="2049346"/>
    <lineage>
        <taxon>Eukaryota</taxon>
        <taxon>Metamonada</taxon>
        <taxon>Preaxostyla</taxon>
        <taxon>Oxymonadida</taxon>
        <taxon>Blattamonas</taxon>
    </lineage>
</organism>
<reference evidence="3 5" key="1">
    <citation type="journal article" date="2022" name="bioRxiv">
        <title>Genomics of Preaxostyla Flagellates Illuminates Evolutionary Transitions and the Path Towards Mitochondrial Loss.</title>
        <authorList>
            <person name="Novak L.V.F."/>
            <person name="Treitli S.C."/>
            <person name="Pyrih J."/>
            <person name="Halakuc P."/>
            <person name="Pipaliya S.V."/>
            <person name="Vacek V."/>
            <person name="Brzon O."/>
            <person name="Soukal P."/>
            <person name="Eme L."/>
            <person name="Dacks J.B."/>
            <person name="Karnkowska A."/>
            <person name="Elias M."/>
            <person name="Hampl V."/>
        </authorList>
    </citation>
    <scope>NUCLEOTIDE SEQUENCE [LARGE SCALE GENOMIC DNA]</scope>
    <source>
        <strain evidence="3">NAU3</strain>
        <tissue evidence="3">Gut</tissue>
    </source>
</reference>
<dbReference type="Proteomes" id="UP001281761">
    <property type="component" value="Unassembled WGS sequence"/>
</dbReference>
<keyword evidence="1" id="KW-0547">Nucleotide-binding</keyword>
<dbReference type="InterPro" id="IPR006703">
    <property type="entry name" value="G_AIG1"/>
</dbReference>
<evidence type="ECO:0000313" key="5">
    <source>
        <dbReference type="Proteomes" id="UP001281761"/>
    </source>
</evidence>
<dbReference type="Pfam" id="PF04548">
    <property type="entry name" value="AIG1"/>
    <property type="match status" value="1"/>
</dbReference>
<evidence type="ECO:0000313" key="3">
    <source>
        <dbReference type="EMBL" id="KAK2942831.1"/>
    </source>
</evidence>
<feature type="domain" description="AIG1-type G" evidence="2">
    <location>
        <begin position="22"/>
        <end position="131"/>
    </location>
</feature>
<comment type="caution">
    <text evidence="3">The sequence shown here is derived from an EMBL/GenBank/DDBJ whole genome shotgun (WGS) entry which is preliminary data.</text>
</comment>
<dbReference type="Gene3D" id="3.40.50.300">
    <property type="entry name" value="P-loop containing nucleotide triphosphate hydrolases"/>
    <property type="match status" value="1"/>
</dbReference>
<dbReference type="EMBL" id="JARBJD010000380">
    <property type="protein sequence ID" value="KAK2942835.1"/>
    <property type="molecule type" value="Genomic_DNA"/>
</dbReference>
<accession>A0ABQ9WTK6</accession>
<evidence type="ECO:0000313" key="4">
    <source>
        <dbReference type="EMBL" id="KAK2942835.1"/>
    </source>
</evidence>
<dbReference type="EMBL" id="JARBJD010000380">
    <property type="protein sequence ID" value="KAK2942831.1"/>
    <property type="molecule type" value="Genomic_DNA"/>
</dbReference>
<name>A0ABQ9WTK6_9EUKA</name>
<protein>
    <recommendedName>
        <fullName evidence="2">AIG1-type G domain-containing protein</fullName>
    </recommendedName>
</protein>
<dbReference type="SUPFAM" id="SSF52540">
    <property type="entry name" value="P-loop containing nucleoside triphosphate hydrolases"/>
    <property type="match status" value="1"/>
</dbReference>
<evidence type="ECO:0000259" key="2">
    <source>
        <dbReference type="Pfam" id="PF04548"/>
    </source>
</evidence>